<dbReference type="NCBIfam" id="TIGR00367">
    <property type="entry name" value="calcium/sodium antiporter"/>
    <property type="match status" value="1"/>
</dbReference>
<gene>
    <name evidence="7" type="ordered locus">DNO_1111</name>
</gene>
<keyword evidence="8" id="KW-1185">Reference proteome</keyword>
<feature type="transmembrane region" description="Helical" evidence="5">
    <location>
        <begin position="268"/>
        <end position="289"/>
    </location>
</feature>
<feature type="domain" description="Sodium/calcium exchanger membrane region" evidence="6">
    <location>
        <begin position="5"/>
        <end position="142"/>
    </location>
</feature>
<feature type="transmembrane region" description="Helical" evidence="5">
    <location>
        <begin position="127"/>
        <end position="147"/>
    </location>
</feature>
<dbReference type="Gene3D" id="1.20.1420.30">
    <property type="entry name" value="NCX, central ion-binding region"/>
    <property type="match status" value="2"/>
</dbReference>
<feature type="transmembrane region" description="Helical" evidence="5">
    <location>
        <begin position="207"/>
        <end position="229"/>
    </location>
</feature>
<keyword evidence="2 5" id="KW-0812">Transmembrane</keyword>
<evidence type="ECO:0000259" key="6">
    <source>
        <dbReference type="Pfam" id="PF01699"/>
    </source>
</evidence>
<reference evidence="7 8" key="1">
    <citation type="journal article" date="2007" name="Nat. Biotechnol.">
        <title>Genome sequence and identification of candidate vaccine antigens from the animal pathogen Dichelobacter nodosus.</title>
        <authorList>
            <person name="Myers G.S."/>
            <person name="Parker D."/>
            <person name="Al-Hasani K."/>
            <person name="Kennan R.M."/>
            <person name="Seemann T."/>
            <person name="Ren Q."/>
            <person name="Badger J.H."/>
            <person name="Selengut J.D."/>
            <person name="Deboy R.T."/>
            <person name="Tettelin H."/>
            <person name="Boyce J.D."/>
            <person name="McCarl V.P."/>
            <person name="Han X."/>
            <person name="Nelson W.C."/>
            <person name="Madupu R."/>
            <person name="Mohamoud Y."/>
            <person name="Holley T."/>
            <person name="Fedorova N."/>
            <person name="Khouri H."/>
            <person name="Bottomley S.P."/>
            <person name="Whittington R.J."/>
            <person name="Adler B."/>
            <person name="Songer J.G."/>
            <person name="Rood J.I."/>
            <person name="Paulsen I.T."/>
        </authorList>
    </citation>
    <scope>NUCLEOTIDE SEQUENCE [LARGE SCALE GENOMIC DNA]</scope>
    <source>
        <strain evidence="7 8">VCS1703A</strain>
    </source>
</reference>
<protein>
    <submittedName>
        <fullName evidence="7">K+-dependent Na+-Ca+ exchanger related family protein</fullName>
    </submittedName>
</protein>
<evidence type="ECO:0000256" key="3">
    <source>
        <dbReference type="ARBA" id="ARBA00022989"/>
    </source>
</evidence>
<dbReference type="eggNOG" id="COG0530">
    <property type="taxonomic scope" value="Bacteria"/>
</dbReference>
<evidence type="ECO:0000256" key="2">
    <source>
        <dbReference type="ARBA" id="ARBA00022692"/>
    </source>
</evidence>
<dbReference type="InterPro" id="IPR044880">
    <property type="entry name" value="NCX_ion-bd_dom_sf"/>
</dbReference>
<dbReference type="Proteomes" id="UP000000248">
    <property type="component" value="Chromosome"/>
</dbReference>
<dbReference type="GO" id="GO:0006874">
    <property type="term" value="P:intracellular calcium ion homeostasis"/>
    <property type="evidence" value="ECO:0007669"/>
    <property type="project" value="TreeGrafter"/>
</dbReference>
<evidence type="ECO:0000313" key="8">
    <source>
        <dbReference type="Proteomes" id="UP000000248"/>
    </source>
</evidence>
<dbReference type="InterPro" id="IPR004837">
    <property type="entry name" value="NaCa_Exmemb"/>
</dbReference>
<dbReference type="AlphaFoldDB" id="A5EXP0"/>
<feature type="transmembrane region" description="Helical" evidence="5">
    <location>
        <begin position="76"/>
        <end position="96"/>
    </location>
</feature>
<keyword evidence="3 5" id="KW-1133">Transmembrane helix</keyword>
<keyword evidence="4 5" id="KW-0472">Membrane</keyword>
<dbReference type="HOGENOM" id="CLU_007948_0_2_6"/>
<organism evidence="7 8">
    <name type="scientific">Dichelobacter nodosus (strain VCS1703A)</name>
    <dbReference type="NCBI Taxonomy" id="246195"/>
    <lineage>
        <taxon>Bacteria</taxon>
        <taxon>Pseudomonadati</taxon>
        <taxon>Pseudomonadota</taxon>
        <taxon>Gammaproteobacteria</taxon>
        <taxon>Cardiobacteriales</taxon>
        <taxon>Cardiobacteriaceae</taxon>
        <taxon>Dichelobacter</taxon>
    </lineage>
</organism>
<accession>A5EXP0</accession>
<evidence type="ECO:0000256" key="5">
    <source>
        <dbReference type="SAM" id="Phobius"/>
    </source>
</evidence>
<dbReference type="Pfam" id="PF01699">
    <property type="entry name" value="Na_Ca_ex"/>
    <property type="match status" value="2"/>
</dbReference>
<feature type="transmembrane region" description="Helical" evidence="5">
    <location>
        <begin position="301"/>
        <end position="323"/>
    </location>
</feature>
<feature type="transmembrane region" description="Helical" evidence="5">
    <location>
        <begin position="37"/>
        <end position="64"/>
    </location>
</feature>
<dbReference type="InterPro" id="IPR004481">
    <property type="entry name" value="K/Na/Ca-exchanger"/>
</dbReference>
<dbReference type="PANTHER" id="PTHR10846:SF8">
    <property type="entry name" value="INNER MEMBRANE PROTEIN YRBG"/>
    <property type="match status" value="1"/>
</dbReference>
<dbReference type="EMBL" id="CP000513">
    <property type="protein sequence ID" value="ABQ13239.1"/>
    <property type="molecule type" value="Genomic_DNA"/>
</dbReference>
<feature type="domain" description="Sodium/calcium exchanger membrane region" evidence="6">
    <location>
        <begin position="172"/>
        <end position="316"/>
    </location>
</feature>
<feature type="transmembrane region" description="Helical" evidence="5">
    <location>
        <begin position="241"/>
        <end position="262"/>
    </location>
</feature>
<evidence type="ECO:0000256" key="1">
    <source>
        <dbReference type="ARBA" id="ARBA00004141"/>
    </source>
</evidence>
<dbReference type="RefSeq" id="WP_012031415.1">
    <property type="nucleotide sequence ID" value="NC_009446.1"/>
</dbReference>
<dbReference type="STRING" id="246195.DNO_1111"/>
<dbReference type="GO" id="GO:0005262">
    <property type="term" value="F:calcium channel activity"/>
    <property type="evidence" value="ECO:0007669"/>
    <property type="project" value="TreeGrafter"/>
</dbReference>
<proteinExistence type="predicted"/>
<feature type="transmembrane region" description="Helical" evidence="5">
    <location>
        <begin position="103"/>
        <end position="121"/>
    </location>
</feature>
<feature type="transmembrane region" description="Helical" evidence="5">
    <location>
        <begin position="6"/>
        <end position="25"/>
    </location>
</feature>
<dbReference type="GO" id="GO:0008273">
    <property type="term" value="F:calcium, potassium:sodium antiporter activity"/>
    <property type="evidence" value="ECO:0007669"/>
    <property type="project" value="TreeGrafter"/>
</dbReference>
<name>A5EXP0_DICNV</name>
<dbReference type="GO" id="GO:0005886">
    <property type="term" value="C:plasma membrane"/>
    <property type="evidence" value="ECO:0007669"/>
    <property type="project" value="TreeGrafter"/>
</dbReference>
<evidence type="ECO:0000256" key="4">
    <source>
        <dbReference type="ARBA" id="ARBA00023136"/>
    </source>
</evidence>
<dbReference type="KEGG" id="dno:DNO_1111"/>
<dbReference type="PANTHER" id="PTHR10846">
    <property type="entry name" value="SODIUM/POTASSIUM/CALCIUM EXCHANGER"/>
    <property type="match status" value="1"/>
</dbReference>
<evidence type="ECO:0000313" key="7">
    <source>
        <dbReference type="EMBL" id="ABQ13239.1"/>
    </source>
</evidence>
<sequence>MSIIWAIGAIIIGLILLVKSADWFVDGAAALAKIAGLSPLVIGIVIIGFGTSAPEMIVSVTAALNHNSGIALGNAYGSNIVNIGLILGISALIAPIPMPKKLVSGELFILLLITLLCFLWLQDDYISRSEALVMLVLFFIITGGTIIRSRKNIPKNVVISEANPLVMPVKKALVYSVGGLVLLIIASRIMVWGAVSIAQALNISDLIIGLTIIAVGTSLPELASSIVAVRKNQTDMALGNIVGSNIFNALAVVGLSGLITPFAAEPEILTRDLVVMTIVTAVLFVMGLIRRRDHNAELKLAHGLILLIIYLLYTASLVLSVFLKG</sequence>
<comment type="subcellular location">
    <subcellularLocation>
        <location evidence="1">Membrane</location>
        <topology evidence="1">Multi-pass membrane protein</topology>
    </subcellularLocation>
</comment>
<feature type="transmembrane region" description="Helical" evidence="5">
    <location>
        <begin position="172"/>
        <end position="195"/>
    </location>
</feature>